<dbReference type="InterPro" id="IPR050143">
    <property type="entry name" value="TRIM/RBCC"/>
</dbReference>
<dbReference type="SMART" id="SM00449">
    <property type="entry name" value="SPRY"/>
    <property type="match status" value="1"/>
</dbReference>
<reference evidence="2" key="2">
    <citation type="submission" date="2019-04" db="EMBL/GenBank/DDBJ databases">
        <authorList>
            <person name="Kadobianskyi M."/>
            <person name="Schulze L."/>
            <person name="Schuelke M."/>
            <person name="Judkewitz B."/>
        </authorList>
    </citation>
    <scope>NUCLEOTIDE SEQUENCE</scope>
    <source>
        <strain evidence="2">Bolton</strain>
        <tissue evidence="2">Whole-body</tissue>
    </source>
</reference>
<dbReference type="Pfam" id="PF00622">
    <property type="entry name" value="SPRY"/>
    <property type="match status" value="1"/>
</dbReference>
<dbReference type="PANTHER" id="PTHR24103">
    <property type="entry name" value="E3 UBIQUITIN-PROTEIN LIGASE TRIM"/>
    <property type="match status" value="1"/>
</dbReference>
<dbReference type="Proteomes" id="UP000316079">
    <property type="component" value="Unassembled WGS sequence"/>
</dbReference>
<dbReference type="InterPro" id="IPR003879">
    <property type="entry name" value="Butyrophylin_SPRY"/>
</dbReference>
<keyword evidence="3" id="KW-1185">Reference proteome</keyword>
<dbReference type="OrthoDB" id="128536at2759"/>
<organism evidence="2 3">
    <name type="scientific">Danionella cerebrum</name>
    <dbReference type="NCBI Taxonomy" id="2873325"/>
    <lineage>
        <taxon>Eukaryota</taxon>
        <taxon>Metazoa</taxon>
        <taxon>Chordata</taxon>
        <taxon>Craniata</taxon>
        <taxon>Vertebrata</taxon>
        <taxon>Euteleostomi</taxon>
        <taxon>Actinopterygii</taxon>
        <taxon>Neopterygii</taxon>
        <taxon>Teleostei</taxon>
        <taxon>Ostariophysi</taxon>
        <taxon>Cypriniformes</taxon>
        <taxon>Danionidae</taxon>
        <taxon>Danioninae</taxon>
        <taxon>Danionella</taxon>
    </lineage>
</organism>
<dbReference type="EMBL" id="SRMA01026062">
    <property type="protein sequence ID" value="TRY88165.1"/>
    <property type="molecule type" value="Genomic_DNA"/>
</dbReference>
<dbReference type="Gene3D" id="2.60.120.920">
    <property type="match status" value="1"/>
</dbReference>
<sequence length="321" mass="37220">MAYVAAVEESTRFTLSDKSLWEPKNEDNPRCSASVPFIKPNLSNKQPQNAVKKIKYFGRICYQHIKTAAGKHSEQKVDLTLHESKHLLFDLAAELERVFQSPFEQLSIKKNTRELLSDWSCQLKDKKPNSVIPKSESEKILKDLHRTWKQGQSSILPVMDWMIWTVLHSESSEDSVARQWIKRSRNFASDTFVPKPAKEGYITGRHYWEVDVNGKSEWRVGVVKESANRNGYVTMNTKAGYWNLRLQLRTLMVLTTPLTKLNMQAPSKIGVYLDMEESLVSFYDALKRRHIYTFNTDFQEFENIYPMFGTVETDRALIISV</sequence>
<accession>A0A553QE15</accession>
<gene>
    <name evidence="2" type="ORF">DNTS_026872</name>
</gene>
<evidence type="ECO:0000259" key="1">
    <source>
        <dbReference type="PROSITE" id="PS50188"/>
    </source>
</evidence>
<dbReference type="InterPro" id="IPR001870">
    <property type="entry name" value="B30.2/SPRY"/>
</dbReference>
<dbReference type="InterPro" id="IPR013320">
    <property type="entry name" value="ConA-like_dom_sf"/>
</dbReference>
<dbReference type="InterPro" id="IPR003877">
    <property type="entry name" value="SPRY_dom"/>
</dbReference>
<name>A0A553QE15_9TELE</name>
<proteinExistence type="predicted"/>
<dbReference type="PRINTS" id="PR01407">
    <property type="entry name" value="BUTYPHLNCDUF"/>
</dbReference>
<evidence type="ECO:0000313" key="3">
    <source>
        <dbReference type="Proteomes" id="UP000316079"/>
    </source>
</evidence>
<protein>
    <recommendedName>
        <fullName evidence="1">B30.2/SPRY domain-containing protein</fullName>
    </recommendedName>
</protein>
<evidence type="ECO:0000313" key="2">
    <source>
        <dbReference type="EMBL" id="TRY88166.1"/>
    </source>
</evidence>
<dbReference type="EMBL" id="SRMA01026062">
    <property type="protein sequence ID" value="TRY88166.1"/>
    <property type="molecule type" value="Genomic_DNA"/>
</dbReference>
<dbReference type="InterPro" id="IPR043136">
    <property type="entry name" value="B30.2/SPRY_sf"/>
</dbReference>
<dbReference type="AlphaFoldDB" id="A0A553QE15"/>
<dbReference type="SUPFAM" id="SSF49899">
    <property type="entry name" value="Concanavalin A-like lectins/glucanases"/>
    <property type="match status" value="1"/>
</dbReference>
<feature type="domain" description="B30.2/SPRY" evidence="1">
    <location>
        <begin position="124"/>
        <end position="321"/>
    </location>
</feature>
<dbReference type="STRING" id="623744.A0A553QE15"/>
<reference evidence="2 3" key="1">
    <citation type="journal article" date="2019" name="Sci. Data">
        <title>Hybrid genome assembly and annotation of Danionella translucida.</title>
        <authorList>
            <person name="Kadobianskyi M."/>
            <person name="Schulze L."/>
            <person name="Schuelke M."/>
            <person name="Judkewitz B."/>
        </authorList>
    </citation>
    <scope>NUCLEOTIDE SEQUENCE [LARGE SCALE GENOMIC DNA]</scope>
    <source>
        <strain evidence="2 3">Bolton</strain>
    </source>
</reference>
<comment type="caution">
    <text evidence="2">The sequence shown here is derived from an EMBL/GenBank/DDBJ whole genome shotgun (WGS) entry which is preliminary data.</text>
</comment>
<dbReference type="PROSITE" id="PS50188">
    <property type="entry name" value="B302_SPRY"/>
    <property type="match status" value="1"/>
</dbReference>